<keyword evidence="5" id="KW-1185">Reference proteome</keyword>
<reference evidence="4 5" key="1">
    <citation type="journal article" date="2018" name="Int. J. Syst. Evol. Microbiol.">
        <title>Glycomyces paridis sp. nov., isolated from the medicinal plant Paris polyphylla.</title>
        <authorList>
            <person name="Fang X.M."/>
            <person name="Bai J.L."/>
            <person name="Su J."/>
            <person name="Zhao L.L."/>
            <person name="Liu H.Y."/>
            <person name="Ma B.P."/>
            <person name="Zhang Y.Q."/>
            <person name="Yu L.Y."/>
        </authorList>
    </citation>
    <scope>NUCLEOTIDE SEQUENCE [LARGE SCALE GENOMIC DNA]</scope>
    <source>
        <strain evidence="4 5">CPCC 204357</strain>
    </source>
</reference>
<dbReference type="PROSITE" id="PS51186">
    <property type="entry name" value="GNAT"/>
    <property type="match status" value="1"/>
</dbReference>
<dbReference type="CDD" id="cd04301">
    <property type="entry name" value="NAT_SF"/>
    <property type="match status" value="1"/>
</dbReference>
<dbReference type="PANTHER" id="PTHR43877">
    <property type="entry name" value="AMINOALKYLPHOSPHONATE N-ACETYLTRANSFERASE-RELATED-RELATED"/>
    <property type="match status" value="1"/>
</dbReference>
<organism evidence="4 5">
    <name type="scientific">Glycomyces paridis</name>
    <dbReference type="NCBI Taxonomy" id="2126555"/>
    <lineage>
        <taxon>Bacteria</taxon>
        <taxon>Bacillati</taxon>
        <taxon>Actinomycetota</taxon>
        <taxon>Actinomycetes</taxon>
        <taxon>Glycomycetales</taxon>
        <taxon>Glycomycetaceae</taxon>
        <taxon>Glycomyces</taxon>
    </lineage>
</organism>
<dbReference type="InterPro" id="IPR000182">
    <property type="entry name" value="GNAT_dom"/>
</dbReference>
<dbReference type="EMBL" id="STGX01000001">
    <property type="protein sequence ID" value="THV32059.1"/>
    <property type="molecule type" value="Genomic_DNA"/>
</dbReference>
<sequence>MRGFGIVGVMHTPLEILPVDPGDTDAWIAMRHAVERHDAPGEPLTNPALTRLGLLSRGEYHRFERLLARVGDEIVGDLGLELALQDNQHLVEVHLRVHPEHRRRGVGTALLAHAERRAAELGRDTLVGYTSDHVEGGADFDRSGPPFALARGYEVVDQDLHNRCDLDAVGEEVLTRRFEEAWTHAAGYELVQSTASAVADDLVEGIAYLCERMYTDMPLGEALDLRPADVDAARIREYERSRAASGQSQVISAVRHVATGVVVGYTFIRVDPGEERHAWQDDTIVLPEHRGHRLGLILKIANQRQLRRFRPQMRYVHTWNAEANGPMVDINTAIGYWPLNRVLVVQKKLA</sequence>
<protein>
    <submittedName>
        <fullName evidence="4">GNAT family N-acetyltransferase</fullName>
    </submittedName>
</protein>
<dbReference type="GO" id="GO:0016747">
    <property type="term" value="F:acyltransferase activity, transferring groups other than amino-acyl groups"/>
    <property type="evidence" value="ECO:0007669"/>
    <property type="project" value="InterPro"/>
</dbReference>
<name>A0A4S8PUV9_9ACTN</name>
<keyword evidence="1 4" id="KW-0808">Transferase</keyword>
<dbReference type="Pfam" id="PF00583">
    <property type="entry name" value="Acetyltransf_1"/>
    <property type="match status" value="1"/>
</dbReference>
<evidence type="ECO:0000256" key="1">
    <source>
        <dbReference type="ARBA" id="ARBA00022679"/>
    </source>
</evidence>
<gene>
    <name evidence="4" type="ORF">E9998_00975</name>
</gene>
<dbReference type="AlphaFoldDB" id="A0A4S8PUV9"/>
<accession>A0A4S8PUV9</accession>
<dbReference type="Proteomes" id="UP000305792">
    <property type="component" value="Unassembled WGS sequence"/>
</dbReference>
<dbReference type="Gene3D" id="3.40.630.30">
    <property type="match status" value="1"/>
</dbReference>
<dbReference type="SUPFAM" id="SSF55729">
    <property type="entry name" value="Acyl-CoA N-acyltransferases (Nat)"/>
    <property type="match status" value="2"/>
</dbReference>
<dbReference type="InterPro" id="IPR050832">
    <property type="entry name" value="Bact_Acetyltransf"/>
</dbReference>
<evidence type="ECO:0000313" key="5">
    <source>
        <dbReference type="Proteomes" id="UP000305792"/>
    </source>
</evidence>
<feature type="domain" description="N-acetyltransferase" evidence="3">
    <location>
        <begin position="14"/>
        <end position="176"/>
    </location>
</feature>
<evidence type="ECO:0000256" key="2">
    <source>
        <dbReference type="ARBA" id="ARBA00023315"/>
    </source>
</evidence>
<dbReference type="InterPro" id="IPR016181">
    <property type="entry name" value="Acyl_CoA_acyltransferase"/>
</dbReference>
<keyword evidence="2" id="KW-0012">Acyltransferase</keyword>
<proteinExistence type="predicted"/>
<evidence type="ECO:0000313" key="4">
    <source>
        <dbReference type="EMBL" id="THV32059.1"/>
    </source>
</evidence>
<evidence type="ECO:0000259" key="3">
    <source>
        <dbReference type="PROSITE" id="PS51186"/>
    </source>
</evidence>
<comment type="caution">
    <text evidence="4">The sequence shown here is derived from an EMBL/GenBank/DDBJ whole genome shotgun (WGS) entry which is preliminary data.</text>
</comment>